<dbReference type="Proteomes" id="UP000006762">
    <property type="component" value="Unassembled WGS sequence"/>
</dbReference>
<accession>K2K3A2</accession>
<evidence type="ECO:0000313" key="2">
    <source>
        <dbReference type="Proteomes" id="UP000006762"/>
    </source>
</evidence>
<evidence type="ECO:0000313" key="1">
    <source>
        <dbReference type="EMBL" id="EKE71965.1"/>
    </source>
</evidence>
<proteinExistence type="predicted"/>
<sequence>MPLCPRDAIAPARRPLIPRDHDDHAWARSPQLEWIKTALVMRQIAQLSPKQTAFIRFFRQDHRQDHRAPCAEAAIWCEMDGYKNNKR</sequence>
<comment type="caution">
    <text evidence="1">The sequence shown here is derived from an EMBL/GenBank/DDBJ whole genome shotgun (WGS) entry which is preliminary data.</text>
</comment>
<dbReference type="AlphaFoldDB" id="K2K3A2"/>
<keyword evidence="2" id="KW-1185">Reference proteome</keyword>
<dbReference type="EMBL" id="AMRK01000004">
    <property type="protein sequence ID" value="EKE71965.1"/>
    <property type="molecule type" value="Genomic_DNA"/>
</dbReference>
<gene>
    <name evidence="1" type="ORF">B30_09353</name>
</gene>
<dbReference type="STRING" id="1208323.B30_09353"/>
<reference evidence="1 2" key="1">
    <citation type="submission" date="2012-09" db="EMBL/GenBank/DDBJ databases">
        <title>Celeribacter baekdonensis B30 Genome Sequencing.</title>
        <authorList>
            <person name="Wang W."/>
        </authorList>
    </citation>
    <scope>NUCLEOTIDE SEQUENCE [LARGE SCALE GENOMIC DNA]</scope>
    <source>
        <strain evidence="1 2">B30</strain>
    </source>
</reference>
<organism evidence="1 2">
    <name type="scientific">Celeribacter baekdonensis B30</name>
    <dbReference type="NCBI Taxonomy" id="1208323"/>
    <lineage>
        <taxon>Bacteria</taxon>
        <taxon>Pseudomonadati</taxon>
        <taxon>Pseudomonadota</taxon>
        <taxon>Alphaproteobacteria</taxon>
        <taxon>Rhodobacterales</taxon>
        <taxon>Roseobacteraceae</taxon>
        <taxon>Celeribacter</taxon>
    </lineage>
</organism>
<name>K2K3A2_9RHOB</name>
<protein>
    <submittedName>
        <fullName evidence="1">Uncharacterized protein</fullName>
    </submittedName>
</protein>